<evidence type="ECO:0000313" key="2">
    <source>
        <dbReference type="EMBL" id="SCW21945.1"/>
    </source>
</evidence>
<name>A0A1G4NTJ5_9FLOR</name>
<accession>A0A1G4NTJ5</accession>
<dbReference type="EMBL" id="LT622866">
    <property type="protein sequence ID" value="SCW21945.1"/>
    <property type="molecule type" value="Genomic_DNA"/>
</dbReference>
<dbReference type="GO" id="GO:0016829">
    <property type="term" value="F:lyase activity"/>
    <property type="evidence" value="ECO:0007669"/>
    <property type="project" value="UniProtKB-KW"/>
</dbReference>
<keyword evidence="1" id="KW-0456">Lyase</keyword>
<protein>
    <submittedName>
        <fullName evidence="2">Uncharacterized protein</fullName>
    </submittedName>
</protein>
<dbReference type="InterPro" id="IPR012674">
    <property type="entry name" value="Calycin"/>
</dbReference>
<evidence type="ECO:0000256" key="1">
    <source>
        <dbReference type="ARBA" id="ARBA00023239"/>
    </source>
</evidence>
<gene>
    <name evidence="2" type="primary">ycf58</name>
    <name evidence="2" type="ORF">J0167_103</name>
</gene>
<dbReference type="Pfam" id="PF09367">
    <property type="entry name" value="CpeS"/>
    <property type="match status" value="1"/>
</dbReference>
<dbReference type="Gene3D" id="2.40.128.20">
    <property type="match status" value="1"/>
</dbReference>
<reference evidence="2" key="1">
    <citation type="submission" date="2016-10" db="EMBL/GenBank/DDBJ databases">
        <title>Chloroplast genomes as a tool to resolve red algal phylogenies: a case study in the Nemaliales.</title>
        <authorList>
            <person name="Costa J.F."/>
            <person name="Lin S.M."/>
            <person name="Macaya E.C."/>
            <person name="Fernandez-Garcia C."/>
            <person name="Verbruggen H."/>
        </authorList>
    </citation>
    <scope>NUCLEOTIDE SEQUENCE</scope>
    <source>
        <strain evidence="2">J.0167</strain>
    </source>
</reference>
<keyword evidence="2" id="KW-0934">Plastid</keyword>
<dbReference type="RefSeq" id="YP_009313691.1">
    <property type="nucleotide sequence ID" value="NC_031658.1"/>
</dbReference>
<sequence length="147" mass="17207">MTELLCPDFLKLNMGQWMTLRTVYLPDNTFMCVHKANINLLNNNDQIYFSKNSNIYIKRDIINTKITNLLYALEKHPQESENTYQKLSNVFSFANKLNHMSTIYQINHLTITEKCWLVNPNLRLHISTIYKNNKCLGVSFCSAIKIV</sequence>
<reference evidence="2" key="2">
    <citation type="submission" date="2016-10" db="EMBL/GenBank/DDBJ databases">
        <authorList>
            <person name="de Groot N.N."/>
        </authorList>
    </citation>
    <scope>NUCLEOTIDE SEQUENCE</scope>
    <source>
        <strain evidence="2">J.0167</strain>
    </source>
</reference>
<dbReference type="InterPro" id="IPR018536">
    <property type="entry name" value="CpcS/CpeS"/>
</dbReference>
<organism evidence="2">
    <name type="scientific">Helminthocladia australis</name>
    <dbReference type="NCBI Taxonomy" id="260093"/>
    <lineage>
        <taxon>Eukaryota</taxon>
        <taxon>Rhodophyta</taxon>
        <taxon>Florideophyceae</taxon>
        <taxon>Nemaliophycidae</taxon>
        <taxon>Nemaliales</taxon>
        <taxon>Liagoraceae</taxon>
        <taxon>Helminthocladia</taxon>
    </lineage>
</organism>
<keyword evidence="2" id="KW-0150">Chloroplast</keyword>
<geneLocation type="chloroplast" evidence="2"/>
<dbReference type="AlphaFoldDB" id="A0A1G4NTJ5"/>
<dbReference type="GeneID" id="29998276"/>
<proteinExistence type="predicted"/>